<protein>
    <recommendedName>
        <fullName evidence="3">PD-(D/E)XK nuclease family protein</fullName>
    </recommendedName>
</protein>
<proteinExistence type="predicted"/>
<sequence>MIAAEVILENIEMLNILNVFLKEKNNIINHLKEERKKRIPKFNIIEVCSGNEVDNSKLLAEMLKIDFIIDNKEINLAKDFSNYIIKEKLKHNDISINNDINVDTEVMTKYGRRIDLLIYNDDFEIIIENKINANELENQLEDYYNDRLENNYVNENKLFIVFLSKYGQKSHSLSDELKSKLEENNRICYLSHNDISDFIDNIFVEYPFLKDDKYISVYSALIQMRDNERNISNNKIQENNMEKNTVIEKFFSENGIYESLNKIDDIEECSKLFSDSAYLIKSRKIQLSPIKEQIEIINNTIKYLKDNGLQNENCRYLDEEIFKGNIINNKDANSTPIIININNNLTIKLFISKKTCYLTIFSNSSNIINKLNEITMKEEIIKIFGKYELREGKNDPEPDDYLYVYYFLIGQNDDYKEIGSIIINLYNYLKDQSF</sequence>
<accession>A0A0G4K8L6</accession>
<reference evidence="2" key="1">
    <citation type="submission" date="2015-04" db="EMBL/GenBank/DDBJ databases">
        <authorList>
            <person name="Mushtaq Mamoona"/>
        </authorList>
    </citation>
    <scope>NUCLEOTIDE SEQUENCE [LARGE SCALE GENOMIC DNA]</scope>
    <source>
        <strain evidence="2">AN4859/03</strain>
    </source>
</reference>
<name>A0A0G4K8L6_9SPIR</name>
<evidence type="ECO:0000313" key="2">
    <source>
        <dbReference type="Proteomes" id="UP000043763"/>
    </source>
</evidence>
<evidence type="ECO:0000313" key="1">
    <source>
        <dbReference type="EMBL" id="CRF34423.1"/>
    </source>
</evidence>
<dbReference type="Proteomes" id="UP000043763">
    <property type="component" value="Unassembled WGS sequence"/>
</dbReference>
<dbReference type="AlphaFoldDB" id="A0A0G4K8L6"/>
<evidence type="ECO:0008006" key="3">
    <source>
        <dbReference type="Google" id="ProtNLM"/>
    </source>
</evidence>
<keyword evidence="2" id="KW-1185">Reference proteome</keyword>
<dbReference type="InterPro" id="IPR029470">
    <property type="entry name" value="PDDEXK_4"/>
</dbReference>
<organism evidence="1 2">
    <name type="scientific">Brachyspira suanatina</name>
    <dbReference type="NCBI Taxonomy" id="381802"/>
    <lineage>
        <taxon>Bacteria</taxon>
        <taxon>Pseudomonadati</taxon>
        <taxon>Spirochaetota</taxon>
        <taxon>Spirochaetia</taxon>
        <taxon>Brachyspirales</taxon>
        <taxon>Brachyspiraceae</taxon>
        <taxon>Brachyspira</taxon>
    </lineage>
</organism>
<gene>
    <name evidence="1" type="ORF">BRSU_2010</name>
</gene>
<dbReference type="EMBL" id="CVLB01000002">
    <property type="protein sequence ID" value="CRF34423.1"/>
    <property type="molecule type" value="Genomic_DNA"/>
</dbReference>
<dbReference type="Pfam" id="PF14281">
    <property type="entry name" value="PDDEXK_4"/>
    <property type="match status" value="1"/>
</dbReference>